<dbReference type="EMBL" id="GGEC01076847">
    <property type="protein sequence ID" value="MBX57331.1"/>
    <property type="molecule type" value="Transcribed_RNA"/>
</dbReference>
<accession>A0A2P2PRK2</accession>
<proteinExistence type="predicted"/>
<protein>
    <submittedName>
        <fullName evidence="1">Uncharacterized protein</fullName>
    </submittedName>
</protein>
<name>A0A2P2PRK2_RHIMU</name>
<evidence type="ECO:0000313" key="1">
    <source>
        <dbReference type="EMBL" id="MBX57331.1"/>
    </source>
</evidence>
<dbReference type="AlphaFoldDB" id="A0A2P2PRK2"/>
<sequence length="28" mass="3038">MTFLDRWLRVDNSDCGRGEGGGSGPARK</sequence>
<organism evidence="1">
    <name type="scientific">Rhizophora mucronata</name>
    <name type="common">Asiatic mangrove</name>
    <dbReference type="NCBI Taxonomy" id="61149"/>
    <lineage>
        <taxon>Eukaryota</taxon>
        <taxon>Viridiplantae</taxon>
        <taxon>Streptophyta</taxon>
        <taxon>Embryophyta</taxon>
        <taxon>Tracheophyta</taxon>
        <taxon>Spermatophyta</taxon>
        <taxon>Magnoliopsida</taxon>
        <taxon>eudicotyledons</taxon>
        <taxon>Gunneridae</taxon>
        <taxon>Pentapetalae</taxon>
        <taxon>rosids</taxon>
        <taxon>fabids</taxon>
        <taxon>Malpighiales</taxon>
        <taxon>Rhizophoraceae</taxon>
        <taxon>Rhizophora</taxon>
    </lineage>
</organism>
<reference evidence="1" key="1">
    <citation type="submission" date="2018-02" db="EMBL/GenBank/DDBJ databases">
        <title>Rhizophora mucronata_Transcriptome.</title>
        <authorList>
            <person name="Meera S.P."/>
            <person name="Sreeshan A."/>
            <person name="Augustine A."/>
        </authorList>
    </citation>
    <scope>NUCLEOTIDE SEQUENCE</scope>
    <source>
        <tissue evidence="1">Leaf</tissue>
    </source>
</reference>